<name>A0A8S1W488_PAROT</name>
<reference evidence="1" key="1">
    <citation type="submission" date="2021-01" db="EMBL/GenBank/DDBJ databases">
        <authorList>
            <consortium name="Genoscope - CEA"/>
            <person name="William W."/>
        </authorList>
    </citation>
    <scope>NUCLEOTIDE SEQUENCE</scope>
</reference>
<gene>
    <name evidence="1" type="ORF">POCTA_138.1.T0800037</name>
</gene>
<sequence>MEAYPSVDISENNMNDNLVQMSNQENLNVIYNNHIGKKE</sequence>
<protein>
    <submittedName>
        <fullName evidence="1">Uncharacterized protein</fullName>
    </submittedName>
</protein>
<dbReference type="OMA" id="HENSIQW"/>
<dbReference type="EMBL" id="CAJJDP010000079">
    <property type="protein sequence ID" value="CAD8182899.1"/>
    <property type="molecule type" value="Genomic_DNA"/>
</dbReference>
<dbReference type="AlphaFoldDB" id="A0A8S1W488"/>
<organism evidence="1 2">
    <name type="scientific">Paramecium octaurelia</name>
    <dbReference type="NCBI Taxonomy" id="43137"/>
    <lineage>
        <taxon>Eukaryota</taxon>
        <taxon>Sar</taxon>
        <taxon>Alveolata</taxon>
        <taxon>Ciliophora</taxon>
        <taxon>Intramacronucleata</taxon>
        <taxon>Oligohymenophorea</taxon>
        <taxon>Peniculida</taxon>
        <taxon>Parameciidae</taxon>
        <taxon>Paramecium</taxon>
    </lineage>
</organism>
<dbReference type="OrthoDB" id="10262526at2759"/>
<proteinExistence type="predicted"/>
<evidence type="ECO:0000313" key="2">
    <source>
        <dbReference type="Proteomes" id="UP000683925"/>
    </source>
</evidence>
<comment type="caution">
    <text evidence="1">The sequence shown here is derived from an EMBL/GenBank/DDBJ whole genome shotgun (WGS) entry which is preliminary data.</text>
</comment>
<evidence type="ECO:0000313" key="1">
    <source>
        <dbReference type="EMBL" id="CAD8182899.1"/>
    </source>
</evidence>
<accession>A0A8S1W488</accession>
<dbReference type="Proteomes" id="UP000683925">
    <property type="component" value="Unassembled WGS sequence"/>
</dbReference>
<keyword evidence="2" id="KW-1185">Reference proteome</keyword>